<gene>
    <name evidence="1" type="ORF">HMPREF9136_1123</name>
</gene>
<organism evidence="1 2">
    <name type="scientific">Prevotella dentalis (strain ATCC 49559 / DSM 3688 / JCM 13448 / NCTC 12043 / ES 2772)</name>
    <name type="common">Mitsuokella dentalis</name>
    <dbReference type="NCBI Taxonomy" id="908937"/>
    <lineage>
        <taxon>Bacteria</taxon>
        <taxon>Pseudomonadati</taxon>
        <taxon>Bacteroidota</taxon>
        <taxon>Bacteroidia</taxon>
        <taxon>Bacteroidales</taxon>
        <taxon>Prevotellaceae</taxon>
        <taxon>Prevotella</taxon>
    </lineage>
</organism>
<accession>F9D2P5</accession>
<dbReference type="EMBL" id="AFPW01000015">
    <property type="protein sequence ID" value="EGQ15362.1"/>
    <property type="molecule type" value="Genomic_DNA"/>
</dbReference>
<name>F9D2P5_PREDD</name>
<sequence length="46" mass="5463">MWCYSYSLPSSRLFVHIANIALCFEICKRIKRKGYLIPLIYKPVRA</sequence>
<dbReference type="Proteomes" id="UP000007820">
    <property type="component" value="Unassembled WGS sequence"/>
</dbReference>
<reference evidence="1 2" key="1">
    <citation type="submission" date="2011-04" db="EMBL/GenBank/DDBJ databases">
        <authorList>
            <person name="Muzny D."/>
            <person name="Qin X."/>
            <person name="Deng J."/>
            <person name="Jiang H."/>
            <person name="Liu Y."/>
            <person name="Qu J."/>
            <person name="Song X.-Z."/>
            <person name="Zhang L."/>
            <person name="Thornton R."/>
            <person name="Coyle M."/>
            <person name="Francisco L."/>
            <person name="Jackson L."/>
            <person name="Javaid M."/>
            <person name="Korchina V."/>
            <person name="Kovar C."/>
            <person name="Mata R."/>
            <person name="Mathew T."/>
            <person name="Ngo R."/>
            <person name="Nguyen L."/>
            <person name="Nguyen N."/>
            <person name="Okwuonu G."/>
            <person name="Ongeri F."/>
            <person name="Pham C."/>
            <person name="Simmons D."/>
            <person name="Wilczek-Boney K."/>
            <person name="Hale W."/>
            <person name="Jakkamsetti A."/>
            <person name="Pham P."/>
            <person name="Ruth R."/>
            <person name="San Lucas F."/>
            <person name="Warren J."/>
            <person name="Zhang J."/>
            <person name="Zhao Z."/>
            <person name="Zhou C."/>
            <person name="Zhu D."/>
            <person name="Lee S."/>
            <person name="Bess C."/>
            <person name="Blankenburg K."/>
            <person name="Forbes L."/>
            <person name="Fu Q."/>
            <person name="Gubbala S."/>
            <person name="Hirani K."/>
            <person name="Jayaseelan J.C."/>
            <person name="Lara F."/>
            <person name="Munidasa M."/>
            <person name="Palculict T."/>
            <person name="Patil S."/>
            <person name="Pu L.-L."/>
            <person name="Saada N."/>
            <person name="Tang L."/>
            <person name="Weissenberger G."/>
            <person name="Zhu Y."/>
            <person name="Hemphill L."/>
            <person name="Shang Y."/>
            <person name="Youmans B."/>
            <person name="Ayvaz T."/>
            <person name="Ross M."/>
            <person name="Santibanez J."/>
            <person name="Aqrawi P."/>
            <person name="Gross S."/>
            <person name="Joshi V."/>
            <person name="Fowler G."/>
            <person name="Nazareth L."/>
            <person name="Reid J."/>
            <person name="Worley K."/>
            <person name="Petrosino J."/>
            <person name="Highlander S."/>
            <person name="Gibbs R."/>
        </authorList>
    </citation>
    <scope>NUCLEOTIDE SEQUENCE [LARGE SCALE GENOMIC DNA]</scope>
    <source>
        <strain evidence="1 2">DSM 3688</strain>
    </source>
</reference>
<dbReference type="AlphaFoldDB" id="F9D2P5"/>
<protein>
    <submittedName>
        <fullName evidence="1">Uncharacterized protein</fullName>
    </submittedName>
</protein>
<evidence type="ECO:0000313" key="2">
    <source>
        <dbReference type="Proteomes" id="UP000007820"/>
    </source>
</evidence>
<evidence type="ECO:0000313" key="1">
    <source>
        <dbReference type="EMBL" id="EGQ15362.1"/>
    </source>
</evidence>
<proteinExistence type="predicted"/>
<comment type="caution">
    <text evidence="1">The sequence shown here is derived from an EMBL/GenBank/DDBJ whole genome shotgun (WGS) entry which is preliminary data.</text>
</comment>